<gene>
    <name evidence="1" type="ORF">ILUMI_21144</name>
</gene>
<comment type="caution">
    <text evidence="1">The sequence shown here is derived from an EMBL/GenBank/DDBJ whole genome shotgun (WGS) entry which is preliminary data.</text>
</comment>
<dbReference type="OrthoDB" id="6777086at2759"/>
<keyword evidence="2" id="KW-1185">Reference proteome</keyword>
<accession>A0A8K0G465</accession>
<dbReference type="AlphaFoldDB" id="A0A8K0G465"/>
<dbReference type="Proteomes" id="UP000801492">
    <property type="component" value="Unassembled WGS sequence"/>
</dbReference>
<name>A0A8K0G465_IGNLU</name>
<sequence>MKKVIHMLLEEMYLPHKSAMTSEVKDFKTSIFSMLNRNKKNFKLTLGLSPKVPGTMPESDPPTKSIRPVLAVGEGSLVSRFKVTVTATPSAISERRRQERNFHRSPRIWKKKRKRTSTVKLSATDEQFLRKEKYREMGVDKTKNEIDFIIANKKDTIQGVMRENKRTYEGKNKYERETQLRNINKEISMAMPTNVSKYNTKEIKRAIEENKGMKVLRKTMSEGQKNINRLNTVERLYAELYTEKT</sequence>
<organism evidence="1 2">
    <name type="scientific">Ignelater luminosus</name>
    <name type="common">Cucubano</name>
    <name type="synonym">Pyrophorus luminosus</name>
    <dbReference type="NCBI Taxonomy" id="2038154"/>
    <lineage>
        <taxon>Eukaryota</taxon>
        <taxon>Metazoa</taxon>
        <taxon>Ecdysozoa</taxon>
        <taxon>Arthropoda</taxon>
        <taxon>Hexapoda</taxon>
        <taxon>Insecta</taxon>
        <taxon>Pterygota</taxon>
        <taxon>Neoptera</taxon>
        <taxon>Endopterygota</taxon>
        <taxon>Coleoptera</taxon>
        <taxon>Polyphaga</taxon>
        <taxon>Elateriformia</taxon>
        <taxon>Elateroidea</taxon>
        <taxon>Elateridae</taxon>
        <taxon>Agrypninae</taxon>
        <taxon>Pyrophorini</taxon>
        <taxon>Ignelater</taxon>
    </lineage>
</organism>
<reference evidence="1" key="1">
    <citation type="submission" date="2019-08" db="EMBL/GenBank/DDBJ databases">
        <title>The genome of the North American firefly Photinus pyralis.</title>
        <authorList>
            <consortium name="Photinus pyralis genome working group"/>
            <person name="Fallon T.R."/>
            <person name="Sander Lower S.E."/>
            <person name="Weng J.-K."/>
        </authorList>
    </citation>
    <scope>NUCLEOTIDE SEQUENCE</scope>
    <source>
        <strain evidence="1">TRF0915ILg1</strain>
        <tissue evidence="1">Whole body</tissue>
    </source>
</reference>
<evidence type="ECO:0000313" key="1">
    <source>
        <dbReference type="EMBL" id="KAF2885028.1"/>
    </source>
</evidence>
<protein>
    <submittedName>
        <fullName evidence="1">Uncharacterized protein</fullName>
    </submittedName>
</protein>
<evidence type="ECO:0000313" key="2">
    <source>
        <dbReference type="Proteomes" id="UP000801492"/>
    </source>
</evidence>
<dbReference type="EMBL" id="VTPC01090042">
    <property type="protein sequence ID" value="KAF2885028.1"/>
    <property type="molecule type" value="Genomic_DNA"/>
</dbReference>
<proteinExistence type="predicted"/>